<protein>
    <submittedName>
        <fullName evidence="2">Uncharacterized protein</fullName>
    </submittedName>
</protein>
<evidence type="ECO:0000313" key="3">
    <source>
        <dbReference type="Proteomes" id="UP000481153"/>
    </source>
</evidence>
<accession>A0A6G0X7B5</accession>
<gene>
    <name evidence="2" type="ORF">Ae201684_007709</name>
</gene>
<dbReference type="EMBL" id="VJMJ01000092">
    <property type="protein sequence ID" value="KAF0735925.1"/>
    <property type="molecule type" value="Genomic_DNA"/>
</dbReference>
<sequence length="444" mass="50810">MESWDVLRDLHFLFAADEGLREDLSYVCDLLTDSSSNQVLPDAATNEYEARIMNRLLDPEQATTKAPKRRKRPVAHTNPSRDRQRQEIDQLKRQVDLLKDQLHETKRKSAMTLDMSAWERVAQEQKVAKSRALKENEELRAATHEYVTFIDEMTRVFHKKRHLTLELEITSEAWQAYKLAAQASLRVAAIHAIAERQYSRLDTAFIRAGVIDREDDLIRGIPIPQPDGRVVVERVYHLKVNAPFRTIMASIWRALNSDRGMHLPEGAVETIESIDPTTVYRAFRQSNGNTTTHWNLLFKYLNETKREVVVWRSVLDDALVPRMSTGTAHDESGWLVVTPIDLTTSRLTLVLNIVAEQNHDGRLLTTEELVDVSATIVDKFSFAHPPEVPGTFPSAPPKTDAEDTDLPFVKRTFVERGKQLEALIKRAVDEAIHEFKAMIINYDQ</sequence>
<dbReference type="Proteomes" id="UP000481153">
    <property type="component" value="Unassembled WGS sequence"/>
</dbReference>
<reference evidence="2 3" key="1">
    <citation type="submission" date="2019-07" db="EMBL/GenBank/DDBJ databases">
        <title>Genomics analysis of Aphanomyces spp. identifies a new class of oomycete effector associated with host adaptation.</title>
        <authorList>
            <person name="Gaulin E."/>
        </authorList>
    </citation>
    <scope>NUCLEOTIDE SEQUENCE [LARGE SCALE GENOMIC DNA]</scope>
    <source>
        <strain evidence="2 3">ATCC 201684</strain>
    </source>
</reference>
<evidence type="ECO:0000256" key="1">
    <source>
        <dbReference type="SAM" id="MobiDB-lite"/>
    </source>
</evidence>
<feature type="region of interest" description="Disordered" evidence="1">
    <location>
        <begin position="57"/>
        <end position="87"/>
    </location>
</feature>
<keyword evidence="3" id="KW-1185">Reference proteome</keyword>
<dbReference type="AlphaFoldDB" id="A0A6G0X7B5"/>
<name>A0A6G0X7B5_9STRA</name>
<dbReference type="VEuPathDB" id="FungiDB:AeMF1_012687"/>
<organism evidence="2 3">
    <name type="scientific">Aphanomyces euteiches</name>
    <dbReference type="NCBI Taxonomy" id="100861"/>
    <lineage>
        <taxon>Eukaryota</taxon>
        <taxon>Sar</taxon>
        <taxon>Stramenopiles</taxon>
        <taxon>Oomycota</taxon>
        <taxon>Saprolegniomycetes</taxon>
        <taxon>Saprolegniales</taxon>
        <taxon>Verrucalvaceae</taxon>
        <taxon>Aphanomyces</taxon>
    </lineage>
</organism>
<evidence type="ECO:0000313" key="2">
    <source>
        <dbReference type="EMBL" id="KAF0735925.1"/>
    </source>
</evidence>
<comment type="caution">
    <text evidence="2">The sequence shown here is derived from an EMBL/GenBank/DDBJ whole genome shotgun (WGS) entry which is preliminary data.</text>
</comment>
<proteinExistence type="predicted"/>